<dbReference type="InterPro" id="IPR036388">
    <property type="entry name" value="WH-like_DNA-bd_sf"/>
</dbReference>
<dbReference type="RefSeq" id="WP_190926554.1">
    <property type="nucleotide sequence ID" value="NZ_JACXJA010000008.1"/>
</dbReference>
<evidence type="ECO:0000313" key="5">
    <source>
        <dbReference type="Proteomes" id="UP000639396"/>
    </source>
</evidence>
<dbReference type="AlphaFoldDB" id="A0A927C6A4"/>
<evidence type="ECO:0000256" key="2">
    <source>
        <dbReference type="ARBA" id="ARBA00006479"/>
    </source>
</evidence>
<protein>
    <submittedName>
        <fullName evidence="4">ROK family protein</fullName>
    </submittedName>
</protein>
<dbReference type="Gene3D" id="3.30.420.40">
    <property type="match status" value="2"/>
</dbReference>
<reference evidence="4" key="1">
    <citation type="submission" date="2020-09" db="EMBL/GenBank/DDBJ databases">
        <title>A novel bacterium of genus Paenibacillus, isolated from South China Sea.</title>
        <authorList>
            <person name="Huang H."/>
            <person name="Mo K."/>
            <person name="Hu Y."/>
        </authorList>
    </citation>
    <scope>NUCLEOTIDE SEQUENCE</scope>
    <source>
        <strain evidence="4">IB182363</strain>
    </source>
</reference>
<dbReference type="PANTHER" id="PTHR18964:SF149">
    <property type="entry name" value="BIFUNCTIONAL UDP-N-ACETYLGLUCOSAMINE 2-EPIMERASE_N-ACETYLMANNOSAMINE KINASE"/>
    <property type="match status" value="1"/>
</dbReference>
<evidence type="ECO:0000313" key="4">
    <source>
        <dbReference type="EMBL" id="MBD2862020.1"/>
    </source>
</evidence>
<evidence type="ECO:0000256" key="1">
    <source>
        <dbReference type="ARBA" id="ARBA00002486"/>
    </source>
</evidence>
<proteinExistence type="inferred from homology"/>
<comment type="similarity">
    <text evidence="2">Belongs to the ROK (NagC/XylR) family.</text>
</comment>
<gene>
    <name evidence="4" type="ORF">IDH45_08510</name>
</gene>
<dbReference type="InterPro" id="IPR043129">
    <property type="entry name" value="ATPase_NBD"/>
</dbReference>
<comment type="caution">
    <text evidence="4">The sequence shown here is derived from an EMBL/GenBank/DDBJ whole genome shotgun (WGS) entry which is preliminary data.</text>
</comment>
<dbReference type="SUPFAM" id="SSF46785">
    <property type="entry name" value="Winged helix' DNA-binding domain"/>
    <property type="match status" value="1"/>
</dbReference>
<dbReference type="InterPro" id="IPR000600">
    <property type="entry name" value="ROK"/>
</dbReference>
<sequence>MPNLEDWIPNRKAKQIFAEIRRKGIVSKFDLLELDGLTSSTLTRMLEELASSGWIEESGLGESSGGRRPLLYRLNPHRGYVFGLDVSRASTRLVLCDLQLEKLDSVSWQMTDRLTPDLLLGEIAGAAKRMIEKHALDRERFLGLGIAAVGPVDRTKGMMLNPHSFPAEGWSQVPIGPRLEQELGVPVLLDNGANTALLAEYWAGSPQQYRHLLYVRAGVGIRSAMMSNGQLVYGAVDMEGSVGHMIIQTDGPPHPERSHVYGCLESFVSIPVLEKQAAVRLKQGRRSVLGDWVQHPDEVEFQHLLKALSADDRLVTELFTQAATFFGIGLSNLLNILHPEKVILGGPLITTNELFYQISTQVALKNTLYYPTYPVTFTRGKLSDDALAVGAAAMVIDRLTL</sequence>
<keyword evidence="3" id="KW-0119">Carbohydrate metabolism</keyword>
<accession>A0A927C6A4</accession>
<dbReference type="InterPro" id="IPR036390">
    <property type="entry name" value="WH_DNA-bd_sf"/>
</dbReference>
<organism evidence="4 5">
    <name type="scientific">Paenibacillus oceani</name>
    <dbReference type="NCBI Taxonomy" id="2772510"/>
    <lineage>
        <taxon>Bacteria</taxon>
        <taxon>Bacillati</taxon>
        <taxon>Bacillota</taxon>
        <taxon>Bacilli</taxon>
        <taxon>Bacillales</taxon>
        <taxon>Paenibacillaceae</taxon>
        <taxon>Paenibacillus</taxon>
    </lineage>
</organism>
<dbReference type="PANTHER" id="PTHR18964">
    <property type="entry name" value="ROK (REPRESSOR, ORF, KINASE) FAMILY"/>
    <property type="match status" value="1"/>
</dbReference>
<dbReference type="Pfam" id="PF00480">
    <property type="entry name" value="ROK"/>
    <property type="match status" value="1"/>
</dbReference>
<dbReference type="Gene3D" id="1.10.10.10">
    <property type="entry name" value="Winged helix-like DNA-binding domain superfamily/Winged helix DNA-binding domain"/>
    <property type="match status" value="1"/>
</dbReference>
<keyword evidence="5" id="KW-1185">Reference proteome</keyword>
<keyword evidence="3" id="KW-0859">Xylose metabolism</keyword>
<dbReference type="GO" id="GO:0042732">
    <property type="term" value="P:D-xylose metabolic process"/>
    <property type="evidence" value="ECO:0007669"/>
    <property type="project" value="UniProtKB-KW"/>
</dbReference>
<dbReference type="SUPFAM" id="SSF53067">
    <property type="entry name" value="Actin-like ATPase domain"/>
    <property type="match status" value="1"/>
</dbReference>
<comment type="function">
    <text evidence="1">Transcriptional repressor of xylose-utilizing enzymes.</text>
</comment>
<dbReference type="EMBL" id="JACXJA010000008">
    <property type="protein sequence ID" value="MBD2862020.1"/>
    <property type="molecule type" value="Genomic_DNA"/>
</dbReference>
<dbReference type="Proteomes" id="UP000639396">
    <property type="component" value="Unassembled WGS sequence"/>
</dbReference>
<evidence type="ECO:0000256" key="3">
    <source>
        <dbReference type="ARBA" id="ARBA00022629"/>
    </source>
</evidence>
<name>A0A927C6A4_9BACL</name>